<name>A0A317XU83_9BASI</name>
<evidence type="ECO:0000256" key="4">
    <source>
        <dbReference type="ARBA" id="ARBA00038402"/>
    </source>
</evidence>
<dbReference type="AlphaFoldDB" id="A0A317XU83"/>
<reference evidence="6 7" key="1">
    <citation type="journal article" date="2018" name="Mol. Biol. Evol.">
        <title>Broad Genomic Sampling Reveals a Smut Pathogenic Ancestry of the Fungal Clade Ustilaginomycotina.</title>
        <authorList>
            <person name="Kijpornyongpan T."/>
            <person name="Mondo S.J."/>
            <person name="Barry K."/>
            <person name="Sandor L."/>
            <person name="Lee J."/>
            <person name="Lipzen A."/>
            <person name="Pangilinan J."/>
            <person name="LaButti K."/>
            <person name="Hainaut M."/>
            <person name="Henrissat B."/>
            <person name="Grigoriev I.V."/>
            <person name="Spatafora J.W."/>
            <person name="Aime M.C."/>
        </authorList>
    </citation>
    <scope>NUCLEOTIDE SEQUENCE [LARGE SCALE GENOMIC DNA]</scope>
    <source>
        <strain evidence="6 7">MCA 3645</strain>
    </source>
</reference>
<evidence type="ECO:0000256" key="3">
    <source>
        <dbReference type="ARBA" id="ARBA00022833"/>
    </source>
</evidence>
<sequence length="190" mass="20454">MPPKAGKKGNKDGKGSGGSATWTLPKTIINPEHHHTLNHLDQVSSFYAAIASVHSPTEASHGKQSSSRVAASSRAMQAHLRRDMQSLSKKALIRMDRSLKRPTCPRCSSLAVPGLTARTRNKASGPHDHIVANTCLVCNAKRRIPAPNAPRKTRPNRNPKAAPKFDQQDPTNFVVVRGVGKNGMVGPVLP</sequence>
<keyword evidence="3" id="KW-0862">Zinc</keyword>
<evidence type="ECO:0000256" key="5">
    <source>
        <dbReference type="SAM" id="MobiDB-lite"/>
    </source>
</evidence>
<evidence type="ECO:0008006" key="8">
    <source>
        <dbReference type="Google" id="ProtNLM"/>
    </source>
</evidence>
<dbReference type="Proteomes" id="UP000246740">
    <property type="component" value="Unassembled WGS sequence"/>
</dbReference>
<organism evidence="6 7">
    <name type="scientific">Testicularia cyperi</name>
    <dbReference type="NCBI Taxonomy" id="1882483"/>
    <lineage>
        <taxon>Eukaryota</taxon>
        <taxon>Fungi</taxon>
        <taxon>Dikarya</taxon>
        <taxon>Basidiomycota</taxon>
        <taxon>Ustilaginomycotina</taxon>
        <taxon>Ustilaginomycetes</taxon>
        <taxon>Ustilaginales</taxon>
        <taxon>Anthracoideaceae</taxon>
        <taxon>Testicularia</taxon>
    </lineage>
</organism>
<evidence type="ECO:0000256" key="1">
    <source>
        <dbReference type="ARBA" id="ARBA00022694"/>
    </source>
</evidence>
<dbReference type="STRING" id="1882483.A0A317XU83"/>
<comment type="similarity">
    <text evidence="4">Belongs to the eukaryotic/archaeal RNase P protein component 4 family.</text>
</comment>
<dbReference type="OrthoDB" id="128536at2759"/>
<keyword evidence="1" id="KW-0819">tRNA processing</keyword>
<dbReference type="InParanoid" id="A0A317XU83"/>
<feature type="compositionally biased region" description="Low complexity" evidence="5">
    <location>
        <begin position="65"/>
        <end position="75"/>
    </location>
</feature>
<keyword evidence="7" id="KW-1185">Reference proteome</keyword>
<dbReference type="EMBL" id="KZ819189">
    <property type="protein sequence ID" value="PWZ01827.1"/>
    <property type="molecule type" value="Genomic_DNA"/>
</dbReference>
<feature type="region of interest" description="Disordered" evidence="5">
    <location>
        <begin position="143"/>
        <end position="171"/>
    </location>
</feature>
<proteinExistence type="inferred from homology"/>
<gene>
    <name evidence="6" type="ORF">BCV70DRAFT_215267</name>
</gene>
<evidence type="ECO:0000313" key="6">
    <source>
        <dbReference type="EMBL" id="PWZ01827.1"/>
    </source>
</evidence>
<feature type="region of interest" description="Disordered" evidence="5">
    <location>
        <begin position="56"/>
        <end position="79"/>
    </location>
</feature>
<protein>
    <recommendedName>
        <fullName evidence="8">Rpr2-domain-containing protein</fullName>
    </recommendedName>
</protein>
<dbReference type="PANTHER" id="PTHR14742:SF0">
    <property type="entry name" value="RIBONUCLEASE P PROTEIN SUBUNIT P21"/>
    <property type="match status" value="1"/>
</dbReference>
<dbReference type="Pfam" id="PF04032">
    <property type="entry name" value="Rpr2"/>
    <property type="match status" value="1"/>
</dbReference>
<dbReference type="InterPro" id="IPR007175">
    <property type="entry name" value="Rpr2/Snm1/Rpp21"/>
</dbReference>
<keyword evidence="2" id="KW-0479">Metal-binding</keyword>
<dbReference type="GO" id="GO:0008033">
    <property type="term" value="P:tRNA processing"/>
    <property type="evidence" value="ECO:0007669"/>
    <property type="project" value="UniProtKB-KW"/>
</dbReference>
<dbReference type="PANTHER" id="PTHR14742">
    <property type="entry name" value="RIBONUCLEASE P SUBUNIT P21"/>
    <property type="match status" value="1"/>
</dbReference>
<accession>A0A317XU83</accession>
<dbReference type="Gene3D" id="6.20.50.20">
    <property type="match status" value="1"/>
</dbReference>
<feature type="region of interest" description="Disordered" evidence="5">
    <location>
        <begin position="1"/>
        <end position="24"/>
    </location>
</feature>
<dbReference type="GO" id="GO:0005655">
    <property type="term" value="C:nucleolar ribonuclease P complex"/>
    <property type="evidence" value="ECO:0007669"/>
    <property type="project" value="TreeGrafter"/>
</dbReference>
<evidence type="ECO:0000256" key="2">
    <source>
        <dbReference type="ARBA" id="ARBA00022723"/>
    </source>
</evidence>
<evidence type="ECO:0000313" key="7">
    <source>
        <dbReference type="Proteomes" id="UP000246740"/>
    </source>
</evidence>
<dbReference type="GO" id="GO:0046872">
    <property type="term" value="F:metal ion binding"/>
    <property type="evidence" value="ECO:0007669"/>
    <property type="project" value="UniProtKB-KW"/>
</dbReference>